<dbReference type="OrthoDB" id="5198713at2"/>
<dbReference type="Pfam" id="PF11188">
    <property type="entry name" value="DUF2975"/>
    <property type="match status" value="1"/>
</dbReference>
<gene>
    <name evidence="3" type="ORF">SAMN04489860_1685</name>
</gene>
<organism evidence="3 4">
    <name type="scientific">Paraoerskovia marina</name>
    <dbReference type="NCBI Taxonomy" id="545619"/>
    <lineage>
        <taxon>Bacteria</taxon>
        <taxon>Bacillati</taxon>
        <taxon>Actinomycetota</taxon>
        <taxon>Actinomycetes</taxon>
        <taxon>Micrococcales</taxon>
        <taxon>Cellulomonadaceae</taxon>
        <taxon>Paraoerskovia</taxon>
    </lineage>
</organism>
<accession>A0A1H1SPB6</accession>
<evidence type="ECO:0000313" key="4">
    <source>
        <dbReference type="Proteomes" id="UP000185663"/>
    </source>
</evidence>
<dbReference type="RefSeq" id="WP_157270404.1">
    <property type="nucleotide sequence ID" value="NZ_LT629776.1"/>
</dbReference>
<keyword evidence="1" id="KW-0812">Transmembrane</keyword>
<sequence length="253" mass="26578">MKQARRVFRIGSWAALAATIVMAATVAATVYTGVQALAGHTTYPVEHRLGPLTFRDTLSTGVAAGGDVCQVARVDSIDGTPDCNNFFLSADSETDVDGAVRRQAADVHPVTVRLTGEVQLASSGGWSNFVAAQLVKKVLVGVGVVAWLAMVWRLLAAAAAGTAFSPRTVRLLRGLGWLTIAGAALAPLLSHYTSIVQTGYGAQSFGEEMMLAPWDGASTGVDFVQIALGVLVLLVAEVFRHGADIENEQRLTV</sequence>
<evidence type="ECO:0000256" key="2">
    <source>
        <dbReference type="SAM" id="SignalP"/>
    </source>
</evidence>
<protein>
    <recommendedName>
        <fullName evidence="5">DUF2975 domain-containing protein</fullName>
    </recommendedName>
</protein>
<proteinExistence type="predicted"/>
<evidence type="ECO:0000256" key="1">
    <source>
        <dbReference type="SAM" id="Phobius"/>
    </source>
</evidence>
<dbReference type="InterPro" id="IPR021354">
    <property type="entry name" value="DUF2975"/>
</dbReference>
<keyword evidence="1" id="KW-0472">Membrane</keyword>
<name>A0A1H1SPB6_9CELL</name>
<feature type="signal peptide" evidence="2">
    <location>
        <begin position="1"/>
        <end position="23"/>
    </location>
</feature>
<dbReference type="STRING" id="545619.SAMN04489860_1685"/>
<feature type="transmembrane region" description="Helical" evidence="1">
    <location>
        <begin position="216"/>
        <end position="236"/>
    </location>
</feature>
<dbReference type="Proteomes" id="UP000185663">
    <property type="component" value="Chromosome I"/>
</dbReference>
<reference evidence="3 4" key="1">
    <citation type="submission" date="2016-10" db="EMBL/GenBank/DDBJ databases">
        <authorList>
            <person name="de Groot N.N."/>
        </authorList>
    </citation>
    <scope>NUCLEOTIDE SEQUENCE [LARGE SCALE GENOMIC DNA]</scope>
    <source>
        <strain evidence="3 4">DSM 22126</strain>
    </source>
</reference>
<evidence type="ECO:0000313" key="3">
    <source>
        <dbReference type="EMBL" id="SDS49805.1"/>
    </source>
</evidence>
<keyword evidence="2" id="KW-0732">Signal</keyword>
<keyword evidence="4" id="KW-1185">Reference proteome</keyword>
<feature type="transmembrane region" description="Helical" evidence="1">
    <location>
        <begin position="175"/>
        <end position="196"/>
    </location>
</feature>
<dbReference type="EMBL" id="LT629776">
    <property type="protein sequence ID" value="SDS49805.1"/>
    <property type="molecule type" value="Genomic_DNA"/>
</dbReference>
<dbReference type="AlphaFoldDB" id="A0A1H1SPB6"/>
<keyword evidence="1" id="KW-1133">Transmembrane helix</keyword>
<feature type="chain" id="PRO_5009260287" description="DUF2975 domain-containing protein" evidence="2">
    <location>
        <begin position="24"/>
        <end position="253"/>
    </location>
</feature>
<feature type="transmembrane region" description="Helical" evidence="1">
    <location>
        <begin position="138"/>
        <end position="163"/>
    </location>
</feature>
<evidence type="ECO:0008006" key="5">
    <source>
        <dbReference type="Google" id="ProtNLM"/>
    </source>
</evidence>